<feature type="repeat" description="TPR" evidence="3">
    <location>
        <begin position="143"/>
        <end position="176"/>
    </location>
</feature>
<keyword evidence="2 3" id="KW-0802">TPR repeat</keyword>
<dbReference type="SMART" id="SM00028">
    <property type="entry name" value="TPR"/>
    <property type="match status" value="5"/>
</dbReference>
<evidence type="ECO:0000256" key="1">
    <source>
        <dbReference type="ARBA" id="ARBA00022737"/>
    </source>
</evidence>
<gene>
    <name evidence="4" type="ORF">MTBPR1_130014</name>
</gene>
<evidence type="ECO:0000256" key="2">
    <source>
        <dbReference type="ARBA" id="ARBA00022803"/>
    </source>
</evidence>
<name>A0A1C3REY9_9PROT</name>
<dbReference type="RefSeq" id="WP_069186522.1">
    <property type="nucleotide sequence ID" value="NZ_FLYE01000005.1"/>
</dbReference>
<proteinExistence type="predicted"/>
<dbReference type="InterPro" id="IPR011990">
    <property type="entry name" value="TPR-like_helical_dom_sf"/>
</dbReference>
<feature type="repeat" description="TPR" evidence="3">
    <location>
        <begin position="41"/>
        <end position="74"/>
    </location>
</feature>
<dbReference type="SUPFAM" id="SSF48452">
    <property type="entry name" value="TPR-like"/>
    <property type="match status" value="1"/>
</dbReference>
<dbReference type="EMBL" id="FLYE01000005">
    <property type="protein sequence ID" value="SCA55818.1"/>
    <property type="molecule type" value="Genomic_DNA"/>
</dbReference>
<dbReference type="AlphaFoldDB" id="A0A1C3REY9"/>
<evidence type="ECO:0000256" key="3">
    <source>
        <dbReference type="PROSITE-ProRule" id="PRU00339"/>
    </source>
</evidence>
<dbReference type="Gene3D" id="1.25.40.10">
    <property type="entry name" value="Tetratricopeptide repeat domain"/>
    <property type="match status" value="1"/>
</dbReference>
<reference evidence="4 5" key="1">
    <citation type="submission" date="2016-07" db="EMBL/GenBank/DDBJ databases">
        <authorList>
            <person name="Lefevre C.T."/>
        </authorList>
    </citation>
    <scope>NUCLEOTIDE SEQUENCE [LARGE SCALE GENOMIC DNA]</scope>
    <source>
        <strain evidence="4">PR1</strain>
    </source>
</reference>
<dbReference type="PROSITE" id="PS50293">
    <property type="entry name" value="TPR_REGION"/>
    <property type="match status" value="1"/>
</dbReference>
<accession>A0A1C3REY9</accession>
<evidence type="ECO:0000313" key="5">
    <source>
        <dbReference type="Proteomes" id="UP000231658"/>
    </source>
</evidence>
<dbReference type="Proteomes" id="UP000231658">
    <property type="component" value="Unassembled WGS sequence"/>
</dbReference>
<dbReference type="InterPro" id="IPR019734">
    <property type="entry name" value="TPR_rpt"/>
</dbReference>
<feature type="repeat" description="TPR" evidence="3">
    <location>
        <begin position="75"/>
        <end position="108"/>
    </location>
</feature>
<feature type="repeat" description="TPR" evidence="3">
    <location>
        <begin position="177"/>
        <end position="210"/>
    </location>
</feature>
<dbReference type="Gene3D" id="2.60.120.620">
    <property type="entry name" value="q2cbj1_9rhob like domain"/>
    <property type="match status" value="1"/>
</dbReference>
<keyword evidence="1" id="KW-0677">Repeat</keyword>
<dbReference type="PANTHER" id="PTHR44943:SF8">
    <property type="entry name" value="TPR REPEAT-CONTAINING PROTEIN MJ0263"/>
    <property type="match status" value="1"/>
</dbReference>
<organism evidence="4 5">
    <name type="scientific">Candidatus Terasakiella magnetica</name>
    <dbReference type="NCBI Taxonomy" id="1867952"/>
    <lineage>
        <taxon>Bacteria</taxon>
        <taxon>Pseudomonadati</taxon>
        <taxon>Pseudomonadota</taxon>
        <taxon>Alphaproteobacteria</taxon>
        <taxon>Rhodospirillales</taxon>
        <taxon>Terasakiellaceae</taxon>
        <taxon>Terasakiella</taxon>
    </lineage>
</organism>
<evidence type="ECO:0000313" key="4">
    <source>
        <dbReference type="EMBL" id="SCA55818.1"/>
    </source>
</evidence>
<dbReference type="PROSITE" id="PS50005">
    <property type="entry name" value="TPR"/>
    <property type="match status" value="4"/>
</dbReference>
<dbReference type="Pfam" id="PF13759">
    <property type="entry name" value="2OG-FeII_Oxy_5"/>
    <property type="match status" value="1"/>
</dbReference>
<protein>
    <submittedName>
        <fullName evidence="4">Uncharacterized protein</fullName>
    </submittedName>
</protein>
<dbReference type="InterPro" id="IPR012668">
    <property type="entry name" value="CHP02466"/>
</dbReference>
<dbReference type="Pfam" id="PF14559">
    <property type="entry name" value="TPR_19"/>
    <property type="match status" value="3"/>
</dbReference>
<dbReference type="PANTHER" id="PTHR44943">
    <property type="entry name" value="CELLULOSE SYNTHASE OPERON PROTEIN C"/>
    <property type="match status" value="1"/>
</dbReference>
<sequence>MQQNLSLPQALQYAMQQINGKQFPQAQDLLTQILKQVPNHPDARHLLGVTYMMQDKFKQAQNEIKKSLQGNPKFAMAHYNMGNVLIGLGEPIKAITSFKKALKIQPDYLQAHRRLCDALYASEQFDEAEKSYRDLMGKMPKDVSLVVNLADMLDTQGKWDAAEELYQKAIDMAPSEAVLHTKLANTLNQAGKSKEAEKVIKKALKLKPDFHPAHMAHSYIMLSQSKAKEGLKAADKALELFPGETTAVAWKLTALDQLGGGEEYDRYMDFDTFVKPEWVDVPEGFKDIDAFNEALVKHVENHPKLFEFEHYEVTRYGKEVKDIYSEPMGPVKQLKAAMEKHVAEYIANLPDDPDNQFVATAPKKWRIKSWANILSGPGRQIAHIHGEAWMSGCYYVRLPDIMKSDDNPNNAGFIEFGQINDEFPNLTTDRLRFIQPKEGLVALFPSYLYHSTVPTESTQPRIAIAFDVVPVK</sequence>
<dbReference type="STRING" id="1867952.MTBPR1_130014"/>
<dbReference type="InterPro" id="IPR051685">
    <property type="entry name" value="Ycf3/AcsC/BcsC/TPR_MFPF"/>
</dbReference>
<keyword evidence="5" id="KW-1185">Reference proteome</keyword>